<name>A0ABX0JNT2_9PROT</name>
<proteinExistence type="predicted"/>
<evidence type="ECO:0000313" key="3">
    <source>
        <dbReference type="Proteomes" id="UP000635278"/>
    </source>
</evidence>
<evidence type="ECO:0008006" key="4">
    <source>
        <dbReference type="Google" id="ProtNLM"/>
    </source>
</evidence>
<evidence type="ECO:0000256" key="1">
    <source>
        <dbReference type="SAM" id="MobiDB-lite"/>
    </source>
</evidence>
<gene>
    <name evidence="2" type="ORF">GOB93_10545</name>
</gene>
<evidence type="ECO:0000313" key="2">
    <source>
        <dbReference type="EMBL" id="NHN85076.1"/>
    </source>
</evidence>
<feature type="compositionally biased region" description="Polar residues" evidence="1">
    <location>
        <begin position="88"/>
        <end position="98"/>
    </location>
</feature>
<dbReference type="Proteomes" id="UP000635278">
    <property type="component" value="Unassembled WGS sequence"/>
</dbReference>
<reference evidence="2 3" key="1">
    <citation type="journal article" date="2020" name="Int. J. Syst. Evol. Microbiol.">
        <title>Novel acetic acid bacteria from cider fermentations: Acetobacter conturbans sp. nov. and Acetobacter fallax sp. nov.</title>
        <authorList>
            <person name="Sombolestani A.S."/>
            <person name="Cleenwerck I."/>
            <person name="Cnockaert M."/>
            <person name="Borremans W."/>
            <person name="Wieme A.D."/>
            <person name="De Vuyst L."/>
            <person name="Vandamme P."/>
        </authorList>
    </citation>
    <scope>NUCLEOTIDE SEQUENCE [LARGE SCALE GENOMIC DNA]</scope>
    <source>
        <strain evidence="2 3">LMG 30640</strain>
    </source>
</reference>
<feature type="region of interest" description="Disordered" evidence="1">
    <location>
        <begin position="88"/>
        <end position="114"/>
    </location>
</feature>
<dbReference type="EMBL" id="WOTB01000012">
    <property type="protein sequence ID" value="NHN85076.1"/>
    <property type="molecule type" value="Genomic_DNA"/>
</dbReference>
<organism evidence="2 3">
    <name type="scientific">Acetobacter musti</name>
    <dbReference type="NCBI Taxonomy" id="864732"/>
    <lineage>
        <taxon>Bacteria</taxon>
        <taxon>Pseudomonadati</taxon>
        <taxon>Pseudomonadota</taxon>
        <taxon>Alphaproteobacteria</taxon>
        <taxon>Acetobacterales</taxon>
        <taxon>Acetobacteraceae</taxon>
        <taxon>Acetobacter</taxon>
    </lineage>
</organism>
<dbReference type="RefSeq" id="WP_173583465.1">
    <property type="nucleotide sequence ID" value="NZ_WOTB01000012.1"/>
</dbReference>
<accession>A0ABX0JNT2</accession>
<comment type="caution">
    <text evidence="2">The sequence shown here is derived from an EMBL/GenBank/DDBJ whole genome shotgun (WGS) entry which is preliminary data.</text>
</comment>
<protein>
    <recommendedName>
        <fullName evidence="4">Transposase</fullName>
    </recommendedName>
</protein>
<sequence length="114" mass="13656">MFFTRSFARLSQLQKTPHDKPLIKNKSFWVPPFLKRRRFLKHPENLHRKRLYHWTGDFTIRLLKQSLNAGNNRIIPFTDTTLYTLMPDNTRQPESQISHPAHWSRRESCVSSIP</sequence>
<keyword evidence="3" id="KW-1185">Reference proteome</keyword>